<gene>
    <name evidence="3" type="ORF">ISN45_Aa03g032410</name>
</gene>
<sequence>MVDPTPTIIMNGVVTENPDFTKWKCQDKLIYSALIGAISTNLQHLVSRTTTAAQIWQKLSDNYAKPSRSHFQQIRRQITVWTKRTKTIDVYMNGLTMRYDEMALLGKPTDHEDIIEKILTGLPEEYKPVVDQIEGKDHPPSITEHNNNNGGNSNNRYNNQGKRYNNNNNSRSKTRVSKPYLGKCQFCNTQGHSARRYPQLQSFQPMPSPTPPNPFRPWQQRANLAGSSSSVVNPWLLDSCATHHLTADLNNLSLHQPYNGGDDVMIDDGSNMTISHTGSTLLPNQTRSFRLDKIVKDLRTGVPLLQGGSKNELYEWPMKSPQAITMPPSMKPSPPATGIIIQTAHVSETNPSASNMGLQEKDPTKPNSKNTAQHQHLASEAPMPLSTTESYSTFASQMTMSSSLNSSPSPTTVMGSPISDLHRPPHRLPDSHHAITKTWPIKQLDVNNAFLQGELTEDVYMKQPPGFVDRDQPSYVFRLRKPIYGLKQAPRTWYMALKQHLLTTGFTNSMADTSLYIHCSGNKIAYVLVYVDDIIVTGNNNMLVMNILNSFAERFSIKDPTDLHYLLGIEVTSTPNGLHLMQRKYITDLLTKNNMLDAKPVTTLLPSTPNLTLTTGDPLVDASHYRSLVGSLHYLSITRPDIFYAVNRLS</sequence>
<dbReference type="PANTHER" id="PTHR47481">
    <property type="match status" value="1"/>
</dbReference>
<feature type="compositionally biased region" description="Low complexity" evidence="1">
    <location>
        <begin position="146"/>
        <end position="171"/>
    </location>
</feature>
<accession>A0A8T2AXQ9</accession>
<evidence type="ECO:0000313" key="4">
    <source>
        <dbReference type="Proteomes" id="UP000694240"/>
    </source>
</evidence>
<dbReference type="GO" id="GO:0003964">
    <property type="term" value="F:RNA-directed DNA polymerase activity"/>
    <property type="evidence" value="ECO:0007669"/>
    <property type="project" value="UniProtKB-KW"/>
</dbReference>
<dbReference type="Pfam" id="PF14223">
    <property type="entry name" value="Retrotran_gag_2"/>
    <property type="match status" value="1"/>
</dbReference>
<dbReference type="AlphaFoldDB" id="A0A8T2AXQ9"/>
<keyword evidence="4" id="KW-1185">Reference proteome</keyword>
<feature type="compositionally biased region" description="Polar residues" evidence="1">
    <location>
        <begin position="365"/>
        <end position="376"/>
    </location>
</feature>
<evidence type="ECO:0000313" key="3">
    <source>
        <dbReference type="EMBL" id="KAG7579071.1"/>
    </source>
</evidence>
<dbReference type="InterPro" id="IPR013103">
    <property type="entry name" value="RVT_2"/>
</dbReference>
<name>A0A8T2AXQ9_9BRAS</name>
<dbReference type="Pfam" id="PF07727">
    <property type="entry name" value="RVT_2"/>
    <property type="match status" value="1"/>
</dbReference>
<reference evidence="3 4" key="1">
    <citation type="submission" date="2020-12" db="EMBL/GenBank/DDBJ databases">
        <title>Concerted genomic and epigenomic changes stabilize Arabidopsis allopolyploids.</title>
        <authorList>
            <person name="Chen Z."/>
        </authorList>
    </citation>
    <scope>NUCLEOTIDE SEQUENCE [LARGE SCALE GENOMIC DNA]</scope>
    <source>
        <strain evidence="3">Allo738</strain>
        <tissue evidence="3">Leaf</tissue>
    </source>
</reference>
<feature type="domain" description="Reverse transcriptase Ty1/copia-type" evidence="2">
    <location>
        <begin position="434"/>
        <end position="603"/>
    </location>
</feature>
<dbReference type="PANTHER" id="PTHR47481:SF22">
    <property type="entry name" value="RETROTRANSPOSON GAG DOMAIN-CONTAINING PROTEIN"/>
    <property type="match status" value="1"/>
</dbReference>
<comment type="caution">
    <text evidence="3">The sequence shown here is derived from an EMBL/GenBank/DDBJ whole genome shotgun (WGS) entry which is preliminary data.</text>
</comment>
<feature type="region of interest" description="Disordered" evidence="1">
    <location>
        <begin position="350"/>
        <end position="386"/>
    </location>
</feature>
<keyword evidence="3" id="KW-0808">Transferase</keyword>
<keyword evidence="3" id="KW-0695">RNA-directed DNA polymerase</keyword>
<evidence type="ECO:0000256" key="1">
    <source>
        <dbReference type="SAM" id="MobiDB-lite"/>
    </source>
</evidence>
<proteinExistence type="predicted"/>
<protein>
    <submittedName>
        <fullName evidence="3">Reverse transcriptase RNA-dependent DNA polymerase</fullName>
    </submittedName>
</protein>
<keyword evidence="3" id="KW-0548">Nucleotidyltransferase</keyword>
<evidence type="ECO:0000259" key="2">
    <source>
        <dbReference type="Pfam" id="PF07727"/>
    </source>
</evidence>
<dbReference type="Proteomes" id="UP000694240">
    <property type="component" value="Chromosome 8"/>
</dbReference>
<feature type="region of interest" description="Disordered" evidence="1">
    <location>
        <begin position="133"/>
        <end position="175"/>
    </location>
</feature>
<organism evidence="3 4">
    <name type="scientific">Arabidopsis thaliana x Arabidopsis arenosa</name>
    <dbReference type="NCBI Taxonomy" id="1240361"/>
    <lineage>
        <taxon>Eukaryota</taxon>
        <taxon>Viridiplantae</taxon>
        <taxon>Streptophyta</taxon>
        <taxon>Embryophyta</taxon>
        <taxon>Tracheophyta</taxon>
        <taxon>Spermatophyta</taxon>
        <taxon>Magnoliopsida</taxon>
        <taxon>eudicotyledons</taxon>
        <taxon>Gunneridae</taxon>
        <taxon>Pentapetalae</taxon>
        <taxon>rosids</taxon>
        <taxon>malvids</taxon>
        <taxon>Brassicales</taxon>
        <taxon>Brassicaceae</taxon>
        <taxon>Camelineae</taxon>
        <taxon>Arabidopsis</taxon>
    </lineage>
</organism>
<dbReference type="EMBL" id="JAEFBK010000008">
    <property type="protein sequence ID" value="KAG7579071.1"/>
    <property type="molecule type" value="Genomic_DNA"/>
</dbReference>